<proteinExistence type="predicted"/>
<protein>
    <submittedName>
        <fullName evidence="2">Uncharacterized protein</fullName>
    </submittedName>
</protein>
<reference evidence="2 3" key="1">
    <citation type="journal article" date="2021" name="BMC Genomics">
        <title>Datura genome reveals duplications of psychoactive alkaloid biosynthetic genes and high mutation rate following tissue culture.</title>
        <authorList>
            <person name="Rajewski A."/>
            <person name="Carter-House D."/>
            <person name="Stajich J."/>
            <person name="Litt A."/>
        </authorList>
    </citation>
    <scope>NUCLEOTIDE SEQUENCE [LARGE SCALE GENOMIC DNA]</scope>
    <source>
        <strain evidence="2">AR-01</strain>
    </source>
</reference>
<sequence>MAPKVNKGKGVAFSSHGHKRSKRGQETLVEDARLDVMKTKEPEGIHGSMLSISERNTCFDNVLSLLYGMQMLQLRISRVMKEQLQPLNMDYLLSEHSRSLCRAWPGFKEPFDNDNATDEEKARVDSGLESDGDDGDYSEMRKAAYAPTDD</sequence>
<feature type="region of interest" description="Disordered" evidence="1">
    <location>
        <begin position="1"/>
        <end position="28"/>
    </location>
</feature>
<name>A0ABS8VL56_DATST</name>
<keyword evidence="3" id="KW-1185">Reference proteome</keyword>
<dbReference type="EMBL" id="JACEIK010005436">
    <property type="protein sequence ID" value="MCE0481509.1"/>
    <property type="molecule type" value="Genomic_DNA"/>
</dbReference>
<dbReference type="Proteomes" id="UP000823775">
    <property type="component" value="Unassembled WGS sequence"/>
</dbReference>
<gene>
    <name evidence="2" type="ORF">HAX54_039310</name>
</gene>
<evidence type="ECO:0000313" key="3">
    <source>
        <dbReference type="Proteomes" id="UP000823775"/>
    </source>
</evidence>
<feature type="region of interest" description="Disordered" evidence="1">
    <location>
        <begin position="109"/>
        <end position="150"/>
    </location>
</feature>
<evidence type="ECO:0000313" key="2">
    <source>
        <dbReference type="EMBL" id="MCE0481509.1"/>
    </source>
</evidence>
<accession>A0ABS8VL56</accession>
<feature type="compositionally biased region" description="Acidic residues" evidence="1">
    <location>
        <begin position="128"/>
        <end position="137"/>
    </location>
</feature>
<comment type="caution">
    <text evidence="2">The sequence shown here is derived from an EMBL/GenBank/DDBJ whole genome shotgun (WGS) entry which is preliminary data.</text>
</comment>
<evidence type="ECO:0000256" key="1">
    <source>
        <dbReference type="SAM" id="MobiDB-lite"/>
    </source>
</evidence>
<organism evidence="2 3">
    <name type="scientific">Datura stramonium</name>
    <name type="common">Jimsonweed</name>
    <name type="synonym">Common thornapple</name>
    <dbReference type="NCBI Taxonomy" id="4076"/>
    <lineage>
        <taxon>Eukaryota</taxon>
        <taxon>Viridiplantae</taxon>
        <taxon>Streptophyta</taxon>
        <taxon>Embryophyta</taxon>
        <taxon>Tracheophyta</taxon>
        <taxon>Spermatophyta</taxon>
        <taxon>Magnoliopsida</taxon>
        <taxon>eudicotyledons</taxon>
        <taxon>Gunneridae</taxon>
        <taxon>Pentapetalae</taxon>
        <taxon>asterids</taxon>
        <taxon>lamiids</taxon>
        <taxon>Solanales</taxon>
        <taxon>Solanaceae</taxon>
        <taxon>Solanoideae</taxon>
        <taxon>Datureae</taxon>
        <taxon>Datura</taxon>
    </lineage>
</organism>